<organism evidence="2">
    <name type="scientific">hydrothermal vent metagenome</name>
    <dbReference type="NCBI Taxonomy" id="652676"/>
    <lineage>
        <taxon>unclassified sequences</taxon>
        <taxon>metagenomes</taxon>
        <taxon>ecological metagenomes</taxon>
    </lineage>
</organism>
<reference evidence="2" key="1">
    <citation type="submission" date="2018-06" db="EMBL/GenBank/DDBJ databases">
        <authorList>
            <person name="Zhirakovskaya E."/>
        </authorList>
    </citation>
    <scope>NUCLEOTIDE SEQUENCE</scope>
</reference>
<comment type="similarity">
    <text evidence="1">Belongs to the UPF0125 (RnfH) family.</text>
</comment>
<dbReference type="NCBIfam" id="NF002490">
    <property type="entry name" value="PRK01777.1"/>
    <property type="match status" value="1"/>
</dbReference>
<dbReference type="AlphaFoldDB" id="A0A3B1CA65"/>
<dbReference type="PANTHER" id="PTHR37483">
    <property type="entry name" value="UPF0125 PROTEIN RATB"/>
    <property type="match status" value="1"/>
</dbReference>
<dbReference type="SUPFAM" id="SSF54285">
    <property type="entry name" value="MoaD/ThiS"/>
    <property type="match status" value="1"/>
</dbReference>
<dbReference type="InterPro" id="IPR016155">
    <property type="entry name" value="Mopterin_synth/thiamin_S_b"/>
</dbReference>
<dbReference type="InterPro" id="IPR037021">
    <property type="entry name" value="RnfH_sf"/>
</dbReference>
<evidence type="ECO:0000313" key="2">
    <source>
        <dbReference type="EMBL" id="VAX13737.1"/>
    </source>
</evidence>
<dbReference type="PANTHER" id="PTHR37483:SF1">
    <property type="entry name" value="UPF0125 PROTEIN RATB"/>
    <property type="match status" value="1"/>
</dbReference>
<gene>
    <name evidence="2" type="ORF">MNBD_GAMMA24-1486</name>
</gene>
<dbReference type="Gene3D" id="3.10.20.280">
    <property type="entry name" value="RnfH-like"/>
    <property type="match status" value="1"/>
</dbReference>
<evidence type="ECO:0000256" key="1">
    <source>
        <dbReference type="ARBA" id="ARBA00010645"/>
    </source>
</evidence>
<accession>A0A3B1CA65</accession>
<name>A0A3B1CA65_9ZZZZ</name>
<dbReference type="EMBL" id="UOFZ01000133">
    <property type="protein sequence ID" value="VAX13737.1"/>
    <property type="molecule type" value="Genomic_DNA"/>
</dbReference>
<dbReference type="InterPro" id="IPR005346">
    <property type="entry name" value="RnfH"/>
</dbReference>
<protein>
    <submittedName>
        <fullName evidence="2">UPF0125 protein RatB</fullName>
    </submittedName>
</protein>
<dbReference type="HAMAP" id="MF_00460">
    <property type="entry name" value="UPF0125_RnfH"/>
    <property type="match status" value="1"/>
</dbReference>
<proteinExistence type="inferred from homology"/>
<dbReference type="Pfam" id="PF03658">
    <property type="entry name" value="Ub-RnfH"/>
    <property type="match status" value="1"/>
</dbReference>
<sequence length="105" mass="11944">MAESDTTETIHVEVAYAREDVQVILGLDVPQGTTLEQAIQQSGILERFPEIDLEKNKVGIFGKISKRDAILREHDRVEIYRPLIADPKASRRKRADKKTQTETVK</sequence>